<evidence type="ECO:0000256" key="2">
    <source>
        <dbReference type="ARBA" id="ARBA00022676"/>
    </source>
</evidence>
<gene>
    <name evidence="4" type="ORF">IPOD504_LOCUS8530</name>
</gene>
<evidence type="ECO:0000256" key="1">
    <source>
        <dbReference type="ARBA" id="ARBA00009995"/>
    </source>
</evidence>
<accession>A0ABN8IEX7</accession>
<name>A0ABN8IEX7_9NEOP</name>
<dbReference type="EMBL" id="OW152833">
    <property type="protein sequence ID" value="CAH2054208.1"/>
    <property type="molecule type" value="Genomic_DNA"/>
</dbReference>
<keyword evidence="5" id="KW-1185">Reference proteome</keyword>
<reference evidence="4" key="1">
    <citation type="submission" date="2022-03" db="EMBL/GenBank/DDBJ databases">
        <authorList>
            <person name="Martin H S."/>
        </authorList>
    </citation>
    <scope>NUCLEOTIDE SEQUENCE</scope>
</reference>
<protein>
    <recommendedName>
        <fullName evidence="6">Glucuronosyltransferase</fullName>
    </recommendedName>
</protein>
<dbReference type="PANTHER" id="PTHR48043">
    <property type="entry name" value="EG:EG0003.4 PROTEIN-RELATED"/>
    <property type="match status" value="1"/>
</dbReference>
<evidence type="ECO:0000256" key="3">
    <source>
        <dbReference type="ARBA" id="ARBA00022679"/>
    </source>
</evidence>
<dbReference type="InterPro" id="IPR050271">
    <property type="entry name" value="UDP-glycosyltransferase"/>
</dbReference>
<proteinExistence type="inferred from homology"/>
<feature type="non-terminal residue" evidence="4">
    <location>
        <position position="249"/>
    </location>
</feature>
<dbReference type="InterPro" id="IPR002213">
    <property type="entry name" value="UDP_glucos_trans"/>
</dbReference>
<dbReference type="Gene3D" id="3.40.50.2000">
    <property type="entry name" value="Glycogen Phosphorylase B"/>
    <property type="match status" value="1"/>
</dbReference>
<evidence type="ECO:0000313" key="4">
    <source>
        <dbReference type="EMBL" id="CAH2054208.1"/>
    </source>
</evidence>
<dbReference type="Proteomes" id="UP000837857">
    <property type="component" value="Chromosome 21"/>
</dbReference>
<comment type="similarity">
    <text evidence="1">Belongs to the UDP-glycosyltransferase family.</text>
</comment>
<dbReference type="SUPFAM" id="SSF53756">
    <property type="entry name" value="UDP-Glycosyltransferase/glycogen phosphorylase"/>
    <property type="match status" value="1"/>
</dbReference>
<organism evidence="4 5">
    <name type="scientific">Iphiclides podalirius</name>
    <name type="common">scarce swallowtail</name>
    <dbReference type="NCBI Taxonomy" id="110791"/>
    <lineage>
        <taxon>Eukaryota</taxon>
        <taxon>Metazoa</taxon>
        <taxon>Ecdysozoa</taxon>
        <taxon>Arthropoda</taxon>
        <taxon>Hexapoda</taxon>
        <taxon>Insecta</taxon>
        <taxon>Pterygota</taxon>
        <taxon>Neoptera</taxon>
        <taxon>Endopterygota</taxon>
        <taxon>Lepidoptera</taxon>
        <taxon>Glossata</taxon>
        <taxon>Ditrysia</taxon>
        <taxon>Papilionoidea</taxon>
        <taxon>Papilionidae</taxon>
        <taxon>Papilioninae</taxon>
        <taxon>Iphiclides</taxon>
    </lineage>
</organism>
<evidence type="ECO:0000313" key="5">
    <source>
        <dbReference type="Proteomes" id="UP000837857"/>
    </source>
</evidence>
<dbReference type="PANTHER" id="PTHR48043:SF159">
    <property type="entry name" value="EG:EG0003.4 PROTEIN-RELATED"/>
    <property type="match status" value="1"/>
</dbReference>
<keyword evidence="2" id="KW-0328">Glycosyltransferase</keyword>
<keyword evidence="3" id="KW-0808">Transferase</keyword>
<evidence type="ECO:0008006" key="6">
    <source>
        <dbReference type="Google" id="ProtNLM"/>
    </source>
</evidence>
<sequence>MPIDQLFDTKKVINQEIDYKSIRFLWYVTTDFVNGTIMHPNVQQLIHDTNEHFDVVIAEWLYSELYSGFHKKVEEYSFIYHDRLTPPGKVLSHWVSHVIRTNGAHYLRSPAFLVPWRLKGDTDWQQLDVVSSLNFFNVKKKKEFTAHPNCLLFITQGGVLSMTEAIYYGIPVVGVPIFGDQFTNTQRAVENGFAIKVELTNAMVEQIKDAIEEMLRNSRLLSDIRQTFDLIISEWFFNDIFTGYRQKVW</sequence>
<dbReference type="Pfam" id="PF00201">
    <property type="entry name" value="UDPGT"/>
    <property type="match status" value="1"/>
</dbReference>